<dbReference type="Pfam" id="PF01244">
    <property type="entry name" value="Peptidase_M19"/>
    <property type="match status" value="1"/>
</dbReference>
<dbReference type="HOGENOM" id="CLU_031404_4_2_0"/>
<dbReference type="KEGG" id="gba:J421_0330"/>
<evidence type="ECO:0000313" key="3">
    <source>
        <dbReference type="EMBL" id="AHG87867.1"/>
    </source>
</evidence>
<proteinExistence type="predicted"/>
<dbReference type="InParanoid" id="W0RBN6"/>
<organism evidence="3 4">
    <name type="scientific">Gemmatirosa kalamazoonensis</name>
    <dbReference type="NCBI Taxonomy" id="861299"/>
    <lineage>
        <taxon>Bacteria</taxon>
        <taxon>Pseudomonadati</taxon>
        <taxon>Gemmatimonadota</taxon>
        <taxon>Gemmatimonadia</taxon>
        <taxon>Gemmatimonadales</taxon>
        <taxon>Gemmatimonadaceae</taxon>
        <taxon>Gemmatirosa</taxon>
    </lineage>
</organism>
<dbReference type="PANTHER" id="PTHR10443:SF12">
    <property type="entry name" value="DIPEPTIDASE"/>
    <property type="match status" value="1"/>
</dbReference>
<sequence length="473" mass="51182">MRAPSNAVPACTFRRSSASPPTDRHATRPPLAARLLLAAALVATAADAQPAAQPSDAALRARVERLLKSTPLIDGHNDLPWAIREAGDRAGKHGTLDVEGYDLRQHTTGQTDFARMAQGHLAGQFWSVYIPGEPTDPAYARDGAVTDRPGYAAVQLEQIDVARRIIARYPDKMVLATKAADVMPAFRAGKIPSFLGMEGGHAIDNSLSLLRTYYDLGVRYMTLTHNVTLDWADAALDTAKHGGLTPFGREVVREMNRLGMLVDLSHTSPGTMSSALDVTEAPVIFSHSSARAIADHPRDVPDSILARLPKNGGVVMVTFVPSFISQAVYDWQKTREAAVADARRRANGDTAAARAAVREWEASHPEPKTTVKDVADHVEHVRKVAGIDHVGLGGDYDGNSDWPEGMTDVTSYPMLFVELARRGWSDADLAKLASGNVLRALREAEAVSARLRRSRPASAATIRELDRPNVTHP</sequence>
<dbReference type="InterPro" id="IPR008257">
    <property type="entry name" value="Pept_M19"/>
</dbReference>
<feature type="chain" id="PRO_5004794056" evidence="2">
    <location>
        <begin position="46"/>
        <end position="473"/>
    </location>
</feature>
<dbReference type="Proteomes" id="UP000019151">
    <property type="component" value="Chromosome"/>
</dbReference>
<dbReference type="PATRIC" id="fig|861299.3.peg.336"/>
<accession>W0RBN6</accession>
<dbReference type="InterPro" id="IPR000180">
    <property type="entry name" value="Dipep_AS"/>
</dbReference>
<dbReference type="eggNOG" id="COG2355">
    <property type="taxonomic scope" value="Bacteria"/>
</dbReference>
<keyword evidence="4" id="KW-1185">Reference proteome</keyword>
<dbReference type="EMBL" id="CP007128">
    <property type="protein sequence ID" value="AHG87867.1"/>
    <property type="molecule type" value="Genomic_DNA"/>
</dbReference>
<dbReference type="SUPFAM" id="SSF51556">
    <property type="entry name" value="Metallo-dependent hydrolases"/>
    <property type="match status" value="1"/>
</dbReference>
<protein>
    <submittedName>
        <fullName evidence="3">Peptidase M19 renal dipeptidase</fullName>
    </submittedName>
</protein>
<feature type="signal peptide" evidence="2">
    <location>
        <begin position="1"/>
        <end position="45"/>
    </location>
</feature>
<name>W0RBN6_9BACT</name>
<dbReference type="Gene3D" id="3.20.20.140">
    <property type="entry name" value="Metal-dependent hydrolases"/>
    <property type="match status" value="1"/>
</dbReference>
<dbReference type="OrthoDB" id="9804920at2"/>
<dbReference type="STRING" id="861299.J421_0330"/>
<dbReference type="PROSITE" id="PS00869">
    <property type="entry name" value="RENAL_DIPEPTIDASE_1"/>
    <property type="match status" value="1"/>
</dbReference>
<evidence type="ECO:0000256" key="1">
    <source>
        <dbReference type="SAM" id="MobiDB-lite"/>
    </source>
</evidence>
<feature type="region of interest" description="Disordered" evidence="1">
    <location>
        <begin position="1"/>
        <end position="27"/>
    </location>
</feature>
<reference evidence="3 4" key="1">
    <citation type="journal article" date="2014" name="Genome Announc.">
        <title>Genome Sequence and Methylome of Soil Bacterium Gemmatirosa kalamazoonensis KBS708T, a Member of the Rarely Cultivated Gemmatimonadetes Phylum.</title>
        <authorList>
            <person name="Debruyn J.M."/>
            <person name="Radosevich M."/>
            <person name="Wommack K.E."/>
            <person name="Polson S.W."/>
            <person name="Hauser L.J."/>
            <person name="Fawaz M.N."/>
            <person name="Korlach J."/>
            <person name="Tsai Y.C."/>
        </authorList>
    </citation>
    <scope>NUCLEOTIDE SEQUENCE [LARGE SCALE GENOMIC DNA]</scope>
    <source>
        <strain evidence="3 4">KBS708</strain>
    </source>
</reference>
<evidence type="ECO:0000313" key="4">
    <source>
        <dbReference type="Proteomes" id="UP000019151"/>
    </source>
</evidence>
<gene>
    <name evidence="3" type="ORF">J421_0330</name>
</gene>
<dbReference type="GO" id="GO:0070573">
    <property type="term" value="F:metallodipeptidase activity"/>
    <property type="evidence" value="ECO:0007669"/>
    <property type="project" value="InterPro"/>
</dbReference>
<dbReference type="InterPro" id="IPR032466">
    <property type="entry name" value="Metal_Hydrolase"/>
</dbReference>
<evidence type="ECO:0000256" key="2">
    <source>
        <dbReference type="SAM" id="SignalP"/>
    </source>
</evidence>
<dbReference type="GO" id="GO:0006508">
    <property type="term" value="P:proteolysis"/>
    <property type="evidence" value="ECO:0007669"/>
    <property type="project" value="InterPro"/>
</dbReference>
<dbReference type="CDD" id="cd01301">
    <property type="entry name" value="rDP_like"/>
    <property type="match status" value="1"/>
</dbReference>
<dbReference type="PANTHER" id="PTHR10443">
    <property type="entry name" value="MICROSOMAL DIPEPTIDASE"/>
    <property type="match status" value="1"/>
</dbReference>
<dbReference type="AlphaFoldDB" id="W0RBN6"/>
<keyword evidence="2" id="KW-0732">Signal</keyword>
<dbReference type="PROSITE" id="PS51365">
    <property type="entry name" value="RENAL_DIPEPTIDASE_2"/>
    <property type="match status" value="1"/>
</dbReference>